<keyword evidence="2" id="KW-1185">Reference proteome</keyword>
<gene>
    <name evidence="1" type="ORF">GOODEAATRI_027786</name>
</gene>
<proteinExistence type="predicted"/>
<evidence type="ECO:0000313" key="2">
    <source>
        <dbReference type="Proteomes" id="UP001476798"/>
    </source>
</evidence>
<name>A0ABV0N4T0_9TELE</name>
<comment type="caution">
    <text evidence="1">The sequence shown here is derived from an EMBL/GenBank/DDBJ whole genome shotgun (WGS) entry which is preliminary data.</text>
</comment>
<protein>
    <submittedName>
        <fullName evidence="1">Uncharacterized protein</fullName>
    </submittedName>
</protein>
<sequence length="111" mass="13030">MNWGHFGASAPFHKDYINYKFTFLVSQIRLMVCSHLPPLVHFTRTRVRFPPWSGHLCKSEYIQANPGQDRGPILERVPVCFQTDSDVVCFLCEYKPTSIRPNYRKHTTLWT</sequence>
<evidence type="ECO:0000313" key="1">
    <source>
        <dbReference type="EMBL" id="MEQ2166414.1"/>
    </source>
</evidence>
<accession>A0ABV0N4T0</accession>
<organism evidence="1 2">
    <name type="scientific">Goodea atripinnis</name>
    <dbReference type="NCBI Taxonomy" id="208336"/>
    <lineage>
        <taxon>Eukaryota</taxon>
        <taxon>Metazoa</taxon>
        <taxon>Chordata</taxon>
        <taxon>Craniata</taxon>
        <taxon>Vertebrata</taxon>
        <taxon>Euteleostomi</taxon>
        <taxon>Actinopterygii</taxon>
        <taxon>Neopterygii</taxon>
        <taxon>Teleostei</taxon>
        <taxon>Neoteleostei</taxon>
        <taxon>Acanthomorphata</taxon>
        <taxon>Ovalentaria</taxon>
        <taxon>Atherinomorphae</taxon>
        <taxon>Cyprinodontiformes</taxon>
        <taxon>Goodeidae</taxon>
        <taxon>Goodea</taxon>
    </lineage>
</organism>
<reference evidence="1 2" key="1">
    <citation type="submission" date="2021-06" db="EMBL/GenBank/DDBJ databases">
        <authorList>
            <person name="Palmer J.M."/>
        </authorList>
    </citation>
    <scope>NUCLEOTIDE SEQUENCE [LARGE SCALE GENOMIC DNA]</scope>
    <source>
        <strain evidence="1 2">GA_2019</strain>
        <tissue evidence="1">Muscle</tissue>
    </source>
</reference>
<dbReference type="EMBL" id="JAHRIO010023691">
    <property type="protein sequence ID" value="MEQ2166414.1"/>
    <property type="molecule type" value="Genomic_DNA"/>
</dbReference>
<dbReference type="Proteomes" id="UP001476798">
    <property type="component" value="Unassembled WGS sequence"/>
</dbReference>